<proteinExistence type="predicted"/>
<dbReference type="EMBL" id="CP078078">
    <property type="protein sequence ID" value="UPL16280.1"/>
    <property type="molecule type" value="Genomic_DNA"/>
</dbReference>
<keyword evidence="7" id="KW-1185">Reference proteome</keyword>
<keyword evidence="2 4" id="KW-0547">Nucleotide-binding</keyword>
<dbReference type="PANTHER" id="PTHR43585">
    <property type="entry name" value="FUMIPYRROLE BIOSYNTHESIS PROTEIN C"/>
    <property type="match status" value="1"/>
</dbReference>
<keyword evidence="1" id="KW-0436">Ligase</keyword>
<accession>A0ABY4IX31</accession>
<evidence type="ECO:0000256" key="4">
    <source>
        <dbReference type="PROSITE-ProRule" id="PRU00409"/>
    </source>
</evidence>
<name>A0ABY4IX31_9MICO</name>
<evidence type="ECO:0000256" key="1">
    <source>
        <dbReference type="ARBA" id="ARBA00022598"/>
    </source>
</evidence>
<evidence type="ECO:0000313" key="7">
    <source>
        <dbReference type="Proteomes" id="UP000830631"/>
    </source>
</evidence>
<gene>
    <name evidence="6" type="ORF">KV397_00165</name>
</gene>
<sequence>MKTIQDKPACREALRSAGILQPQSYRVVARANGGNVLVSEDGDDVSAQEIHSTSGWILKPATGMGSAGVRYLSSTAEVIDALAASEAEGYCAEEFVTGEEFSVEGITVDGVVRVYGVTTKAKNTGFVEIGHRFPAHHPQLPGDEEISRQLQRCVDVLAIEWGHLHVEFWVRDDGCLVWGEFHVRQAGGLIAPDMIEAARPGLSIYDELIDSLSGRSLPALPQKKAYAAVDFIESKPGRVMMAGVNSSLPPASSVHWEYGVGEYAPPVNGLRANIAVIFAGADTVEHAEQILRSARQACSFAVDSVEDIA</sequence>
<evidence type="ECO:0000259" key="5">
    <source>
        <dbReference type="PROSITE" id="PS50975"/>
    </source>
</evidence>
<dbReference type="RefSeq" id="WP_194239308.1">
    <property type="nucleotide sequence ID" value="NZ_CP078078.1"/>
</dbReference>
<evidence type="ECO:0000256" key="3">
    <source>
        <dbReference type="ARBA" id="ARBA00022840"/>
    </source>
</evidence>
<evidence type="ECO:0000313" key="6">
    <source>
        <dbReference type="EMBL" id="UPL16280.1"/>
    </source>
</evidence>
<keyword evidence="3 4" id="KW-0067">ATP-binding</keyword>
<dbReference type="PROSITE" id="PS50975">
    <property type="entry name" value="ATP_GRASP"/>
    <property type="match status" value="1"/>
</dbReference>
<evidence type="ECO:0000256" key="2">
    <source>
        <dbReference type="ARBA" id="ARBA00022741"/>
    </source>
</evidence>
<dbReference type="Pfam" id="PF13535">
    <property type="entry name" value="ATP-grasp_4"/>
    <property type="match status" value="1"/>
</dbReference>
<dbReference type="InterPro" id="IPR011761">
    <property type="entry name" value="ATP-grasp"/>
</dbReference>
<dbReference type="Proteomes" id="UP000830631">
    <property type="component" value="Chromosome"/>
</dbReference>
<feature type="domain" description="ATP-grasp" evidence="5">
    <location>
        <begin position="11"/>
        <end position="213"/>
    </location>
</feature>
<organism evidence="6 7">
    <name type="scientific">Microbacterium aurugineum</name>
    <dbReference type="NCBI Taxonomy" id="2851642"/>
    <lineage>
        <taxon>Bacteria</taxon>
        <taxon>Bacillati</taxon>
        <taxon>Actinomycetota</taxon>
        <taxon>Actinomycetes</taxon>
        <taxon>Micrococcales</taxon>
        <taxon>Microbacteriaceae</taxon>
        <taxon>Microbacterium</taxon>
    </lineage>
</organism>
<dbReference type="InterPro" id="IPR052032">
    <property type="entry name" value="ATP-dep_AA_Ligase"/>
</dbReference>
<reference evidence="6 7" key="1">
    <citation type="submission" date="2021-06" db="EMBL/GenBank/DDBJ databases">
        <title>Genome-based taxonomic framework of Microbacterium strains isolated from marine environment, the description of four new species and reclassification of four preexisting species.</title>
        <authorList>
            <person name="Lee S.D."/>
            <person name="Kim S.-M."/>
            <person name="Byeon Y.-S."/>
            <person name="Yang H.L."/>
            <person name="Kim I.S."/>
        </authorList>
    </citation>
    <scope>NUCLEOTIDE SEQUENCE [LARGE SCALE GENOMIC DNA]</scope>
    <source>
        <strain evidence="6 7">KSW4-10</strain>
    </source>
</reference>
<dbReference type="Gene3D" id="3.30.470.20">
    <property type="entry name" value="ATP-grasp fold, B domain"/>
    <property type="match status" value="1"/>
</dbReference>
<dbReference type="SUPFAM" id="SSF56059">
    <property type="entry name" value="Glutathione synthetase ATP-binding domain-like"/>
    <property type="match status" value="1"/>
</dbReference>
<dbReference type="PANTHER" id="PTHR43585:SF2">
    <property type="entry name" value="ATP-GRASP ENZYME FSQD"/>
    <property type="match status" value="1"/>
</dbReference>
<protein>
    <submittedName>
        <fullName evidence="6">ATP-grasp domain-containing protein</fullName>
    </submittedName>
</protein>